<name>A0A401PSB3_SCYTO</name>
<dbReference type="Proteomes" id="UP000288216">
    <property type="component" value="Unassembled WGS sequence"/>
</dbReference>
<protein>
    <submittedName>
        <fullName evidence="1">Uncharacterized protein</fullName>
    </submittedName>
</protein>
<organism evidence="1 2">
    <name type="scientific">Scyliorhinus torazame</name>
    <name type="common">Cloudy catshark</name>
    <name type="synonym">Catulus torazame</name>
    <dbReference type="NCBI Taxonomy" id="75743"/>
    <lineage>
        <taxon>Eukaryota</taxon>
        <taxon>Metazoa</taxon>
        <taxon>Chordata</taxon>
        <taxon>Craniata</taxon>
        <taxon>Vertebrata</taxon>
        <taxon>Chondrichthyes</taxon>
        <taxon>Elasmobranchii</taxon>
        <taxon>Galeomorphii</taxon>
        <taxon>Galeoidea</taxon>
        <taxon>Carcharhiniformes</taxon>
        <taxon>Scyliorhinidae</taxon>
        <taxon>Scyliorhinus</taxon>
    </lineage>
</organism>
<dbReference type="OMA" id="KEPHIRD"/>
<gene>
    <name evidence="1" type="ORF">scyTo_0020427</name>
</gene>
<reference evidence="1 2" key="1">
    <citation type="journal article" date="2018" name="Nat. Ecol. Evol.">
        <title>Shark genomes provide insights into elasmobranch evolution and the origin of vertebrates.</title>
        <authorList>
            <person name="Hara Y"/>
            <person name="Yamaguchi K"/>
            <person name="Onimaru K"/>
            <person name="Kadota M"/>
            <person name="Koyanagi M"/>
            <person name="Keeley SD"/>
            <person name="Tatsumi K"/>
            <person name="Tanaka K"/>
            <person name="Motone F"/>
            <person name="Kageyama Y"/>
            <person name="Nozu R"/>
            <person name="Adachi N"/>
            <person name="Nishimura O"/>
            <person name="Nakagawa R"/>
            <person name="Tanegashima C"/>
            <person name="Kiyatake I"/>
            <person name="Matsumoto R"/>
            <person name="Murakumo K"/>
            <person name="Nishida K"/>
            <person name="Terakita A"/>
            <person name="Kuratani S"/>
            <person name="Sato K"/>
            <person name="Hyodo S Kuraku.S."/>
        </authorList>
    </citation>
    <scope>NUCLEOTIDE SEQUENCE [LARGE SCALE GENOMIC DNA]</scope>
</reference>
<sequence length="162" mass="18902">MARIKRHNKILDQLRIYVSKYGWTSYIEPRLVAKDGTLWKPDIIFRKEQRIALVDVTVRYEDNNMSLEKAWDEKRLKYSHLGSEIMELTGGSQLEHFGFVLGARGKWLGLNNTLFTFLGIKRYVICPAGIATYNLTDALSYYKYSATGNGYLYKFPTTSWRR</sequence>
<dbReference type="OrthoDB" id="9214535at2759"/>
<keyword evidence="2" id="KW-1185">Reference proteome</keyword>
<evidence type="ECO:0000313" key="2">
    <source>
        <dbReference type="Proteomes" id="UP000288216"/>
    </source>
</evidence>
<dbReference type="STRING" id="75743.A0A401PSB3"/>
<comment type="caution">
    <text evidence="1">The sequence shown here is derived from an EMBL/GenBank/DDBJ whole genome shotgun (WGS) entry which is preliminary data.</text>
</comment>
<dbReference type="AlphaFoldDB" id="A0A401PSB3"/>
<evidence type="ECO:0000313" key="1">
    <source>
        <dbReference type="EMBL" id="GCB76005.1"/>
    </source>
</evidence>
<proteinExistence type="predicted"/>
<dbReference type="EMBL" id="BFAA01016474">
    <property type="protein sequence ID" value="GCB76005.1"/>
    <property type="molecule type" value="Genomic_DNA"/>
</dbReference>
<accession>A0A401PSB3</accession>